<dbReference type="GO" id="GO:0031267">
    <property type="term" value="F:small GTPase binding"/>
    <property type="evidence" value="ECO:0007669"/>
    <property type="project" value="TreeGrafter"/>
</dbReference>
<dbReference type="VEuPathDB" id="TriTrypDB:Tc_MARK_7662"/>
<gene>
    <name evidence="5" type="ORF">C3747_24g87</name>
</gene>
<dbReference type="VEuPathDB" id="TriTrypDB:ECC02_001460"/>
<dbReference type="PANTHER" id="PTHR24113:SF12">
    <property type="entry name" value="RAN GTPASE-ACTIVATING PROTEIN 1"/>
    <property type="match status" value="1"/>
</dbReference>
<dbReference type="PANTHER" id="PTHR24113">
    <property type="entry name" value="RAN GTPASE-ACTIVATING PROTEIN 1"/>
    <property type="match status" value="1"/>
</dbReference>
<dbReference type="SMART" id="SM00368">
    <property type="entry name" value="LRR_RI"/>
    <property type="match status" value="5"/>
</dbReference>
<dbReference type="SMR" id="A0A2V2X652"/>
<keyword evidence="4" id="KW-0175">Coiled coil</keyword>
<dbReference type="VEuPathDB" id="TriTrypDB:TCDM_09240"/>
<dbReference type="VEuPathDB" id="TriTrypDB:TcCLB.511315.30"/>
<dbReference type="GO" id="GO:0006913">
    <property type="term" value="P:nucleocytoplasmic transport"/>
    <property type="evidence" value="ECO:0007669"/>
    <property type="project" value="TreeGrafter"/>
</dbReference>
<dbReference type="VEuPathDB" id="TriTrypDB:TCSYLVIO_008997"/>
<keyword evidence="1" id="KW-0343">GTPase activation</keyword>
<dbReference type="VEuPathDB" id="TriTrypDB:TcCL_ESM05957"/>
<keyword evidence="2" id="KW-0433">Leucine-rich repeat</keyword>
<sequence length="470" mass="53057">MKSKKTVQKSEFHHVRVQGRQREVEFPVSPLSAGPQQGRWDKDSYFVPKLVTLCAEIIAANFAQLPEADGLREEHPKLYKDVIERLSTDLPLSVTVPRVRSDEYWRRCCEARWSFGQLGERSCGKLLPPKREGWKQFFLECVLSDFLTALRLPEMTTEEAEALDNLCLVCREYVYTLDLACQVTRFALYESLLSRMPHLEDIRLTIGVKNAGTNFEWEMMGFGESDALNLRRALMRYPPLRYLRLPNNRLNSSLLKGILGGLVHNTSIVVLDFSSNRIDDEGARQLALLLCKPELPLEELYLNDNHIRSEGATALGEALTMNKTLRVLNLRLNRIPDETGGVAIVNGLATHTTLEVLDLAHNLLGDETARALAEVLPKQESLLSLNIAGNKALGLETSQVLLQAVKKNTTLRFFDTRGSGVAEECMAAMEGKVRDVVRTIKRQELAMKEELQREKIRQEVEAKLAKTLCA</sequence>
<feature type="coiled-coil region" evidence="4">
    <location>
        <begin position="441"/>
        <end position="468"/>
    </location>
</feature>
<comment type="caution">
    <text evidence="5">The sequence shown here is derived from an EMBL/GenBank/DDBJ whole genome shotgun (WGS) entry which is preliminary data.</text>
</comment>
<protein>
    <recommendedName>
        <fullName evidence="7">Leucine-rich repeat protein (LRRP)</fullName>
    </recommendedName>
</protein>
<organism evidence="5 6">
    <name type="scientific">Trypanosoma cruzi</name>
    <dbReference type="NCBI Taxonomy" id="5693"/>
    <lineage>
        <taxon>Eukaryota</taxon>
        <taxon>Discoba</taxon>
        <taxon>Euglenozoa</taxon>
        <taxon>Kinetoplastea</taxon>
        <taxon>Metakinetoplastina</taxon>
        <taxon>Trypanosomatida</taxon>
        <taxon>Trypanosomatidae</taxon>
        <taxon>Trypanosoma</taxon>
        <taxon>Schizotrypanum</taxon>
    </lineage>
</organism>
<reference evidence="5 6" key="1">
    <citation type="journal article" date="2018" name="Microb. Genom.">
        <title>Expanding an expanded genome: long-read sequencing of Trypanosoma cruzi.</title>
        <authorList>
            <person name="Berna L."/>
            <person name="Rodriguez M."/>
            <person name="Chiribao M.L."/>
            <person name="Parodi-Talice A."/>
            <person name="Pita S."/>
            <person name="Rijo G."/>
            <person name="Alvarez-Valin F."/>
            <person name="Robello C."/>
        </authorList>
    </citation>
    <scope>NUCLEOTIDE SEQUENCE [LARGE SCALE GENOMIC DNA]</scope>
    <source>
        <strain evidence="5 6">TCC</strain>
    </source>
</reference>
<evidence type="ECO:0000256" key="4">
    <source>
        <dbReference type="SAM" id="Coils"/>
    </source>
</evidence>
<dbReference type="VEuPathDB" id="TriTrypDB:TcYC6_0048620"/>
<name>A0A2V2X652_TRYCR</name>
<dbReference type="AlphaFoldDB" id="A0A2V2X652"/>
<dbReference type="GO" id="GO:0005096">
    <property type="term" value="F:GTPase activator activity"/>
    <property type="evidence" value="ECO:0007669"/>
    <property type="project" value="UniProtKB-KW"/>
</dbReference>
<dbReference type="VEuPathDB" id="TriTrypDB:TcCLB.511755.40"/>
<accession>A0A2V2X652</accession>
<dbReference type="SUPFAM" id="SSF52047">
    <property type="entry name" value="RNI-like"/>
    <property type="match status" value="1"/>
</dbReference>
<dbReference type="VEuPathDB" id="TriTrypDB:C4B63_25g183"/>
<evidence type="ECO:0000313" key="6">
    <source>
        <dbReference type="Proteomes" id="UP000246078"/>
    </source>
</evidence>
<dbReference type="InterPro" id="IPR027038">
    <property type="entry name" value="RanGap"/>
</dbReference>
<dbReference type="GO" id="GO:0048471">
    <property type="term" value="C:perinuclear region of cytoplasm"/>
    <property type="evidence" value="ECO:0007669"/>
    <property type="project" value="TreeGrafter"/>
</dbReference>
<dbReference type="OrthoDB" id="341587at2759"/>
<evidence type="ECO:0008006" key="7">
    <source>
        <dbReference type="Google" id="ProtNLM"/>
    </source>
</evidence>
<dbReference type="VEuPathDB" id="TriTrypDB:TcG_06946"/>
<dbReference type="Proteomes" id="UP000246078">
    <property type="component" value="Unassembled WGS sequence"/>
</dbReference>
<keyword evidence="3" id="KW-0677">Repeat</keyword>
<dbReference type="OMA" id="PVCHVAR"/>
<dbReference type="VEuPathDB" id="TriTrypDB:BCY84_16841"/>
<dbReference type="GO" id="GO:0005829">
    <property type="term" value="C:cytosol"/>
    <property type="evidence" value="ECO:0007669"/>
    <property type="project" value="TreeGrafter"/>
</dbReference>
<dbReference type="GO" id="GO:0005634">
    <property type="term" value="C:nucleus"/>
    <property type="evidence" value="ECO:0007669"/>
    <property type="project" value="TreeGrafter"/>
</dbReference>
<dbReference type="InterPro" id="IPR032675">
    <property type="entry name" value="LRR_dom_sf"/>
</dbReference>
<dbReference type="VEuPathDB" id="TriTrypDB:TcBrA4_0134920"/>
<evidence type="ECO:0000313" key="5">
    <source>
        <dbReference type="EMBL" id="PWV16287.1"/>
    </source>
</evidence>
<dbReference type="EMBL" id="PRFC01000024">
    <property type="protein sequence ID" value="PWV16287.1"/>
    <property type="molecule type" value="Genomic_DNA"/>
</dbReference>
<evidence type="ECO:0000256" key="3">
    <source>
        <dbReference type="ARBA" id="ARBA00022737"/>
    </source>
</evidence>
<dbReference type="Pfam" id="PF13516">
    <property type="entry name" value="LRR_6"/>
    <property type="match status" value="4"/>
</dbReference>
<dbReference type="Gene3D" id="3.80.10.10">
    <property type="entry name" value="Ribonuclease Inhibitor"/>
    <property type="match status" value="2"/>
</dbReference>
<dbReference type="VEuPathDB" id="TriTrypDB:C3747_24g87"/>
<evidence type="ECO:0000256" key="2">
    <source>
        <dbReference type="ARBA" id="ARBA00022614"/>
    </source>
</evidence>
<proteinExistence type="predicted"/>
<dbReference type="InterPro" id="IPR001611">
    <property type="entry name" value="Leu-rich_rpt"/>
</dbReference>
<evidence type="ECO:0000256" key="1">
    <source>
        <dbReference type="ARBA" id="ARBA00022468"/>
    </source>
</evidence>